<dbReference type="HOGENOM" id="CLU_832539_0_0_1"/>
<keyword evidence="3" id="KW-1185">Reference proteome</keyword>
<dbReference type="AlphaFoldDB" id="A0A072VBG2"/>
<gene>
    <name evidence="1" type="ordered locus">MTR_2g084625</name>
</gene>
<reference evidence="1 3" key="2">
    <citation type="journal article" date="2014" name="BMC Genomics">
        <title>An improved genome release (version Mt4.0) for the model legume Medicago truncatula.</title>
        <authorList>
            <person name="Tang H."/>
            <person name="Krishnakumar V."/>
            <person name="Bidwell S."/>
            <person name="Rosen B."/>
            <person name="Chan A."/>
            <person name="Zhou S."/>
            <person name="Gentzbittel L."/>
            <person name="Childs K.L."/>
            <person name="Yandell M."/>
            <person name="Gundlach H."/>
            <person name="Mayer K.F."/>
            <person name="Schwartz D.C."/>
            <person name="Town C.D."/>
        </authorList>
    </citation>
    <scope>GENOME REANNOTATION</scope>
    <source>
        <strain evidence="1">A17</strain>
        <strain evidence="2 3">cv. Jemalong A17</strain>
    </source>
</reference>
<dbReference type="PANTHER" id="PTHR46890">
    <property type="entry name" value="NON-LTR RETROLELEMENT REVERSE TRANSCRIPTASE-LIKE PROTEIN-RELATED"/>
    <property type="match status" value="1"/>
</dbReference>
<reference evidence="1 3" key="1">
    <citation type="journal article" date="2011" name="Nature">
        <title>The Medicago genome provides insight into the evolution of rhizobial symbioses.</title>
        <authorList>
            <person name="Young N.D."/>
            <person name="Debelle F."/>
            <person name="Oldroyd G.E."/>
            <person name="Geurts R."/>
            <person name="Cannon S.B."/>
            <person name="Udvardi M.K."/>
            <person name="Benedito V.A."/>
            <person name="Mayer K.F."/>
            <person name="Gouzy J."/>
            <person name="Schoof H."/>
            <person name="Van de Peer Y."/>
            <person name="Proost S."/>
            <person name="Cook D.R."/>
            <person name="Meyers B.C."/>
            <person name="Spannagl M."/>
            <person name="Cheung F."/>
            <person name="De Mita S."/>
            <person name="Krishnakumar V."/>
            <person name="Gundlach H."/>
            <person name="Zhou S."/>
            <person name="Mudge J."/>
            <person name="Bharti A.K."/>
            <person name="Murray J.D."/>
            <person name="Naoumkina M.A."/>
            <person name="Rosen B."/>
            <person name="Silverstein K.A."/>
            <person name="Tang H."/>
            <person name="Rombauts S."/>
            <person name="Zhao P.X."/>
            <person name="Zhou P."/>
            <person name="Barbe V."/>
            <person name="Bardou P."/>
            <person name="Bechner M."/>
            <person name="Bellec A."/>
            <person name="Berger A."/>
            <person name="Berges H."/>
            <person name="Bidwell S."/>
            <person name="Bisseling T."/>
            <person name="Choisne N."/>
            <person name="Couloux A."/>
            <person name="Denny R."/>
            <person name="Deshpande S."/>
            <person name="Dai X."/>
            <person name="Doyle J.J."/>
            <person name="Dudez A.M."/>
            <person name="Farmer A.D."/>
            <person name="Fouteau S."/>
            <person name="Franken C."/>
            <person name="Gibelin C."/>
            <person name="Gish J."/>
            <person name="Goldstein S."/>
            <person name="Gonzalez A.J."/>
            <person name="Green P.J."/>
            <person name="Hallab A."/>
            <person name="Hartog M."/>
            <person name="Hua A."/>
            <person name="Humphray S.J."/>
            <person name="Jeong D.H."/>
            <person name="Jing Y."/>
            <person name="Jocker A."/>
            <person name="Kenton S.M."/>
            <person name="Kim D.J."/>
            <person name="Klee K."/>
            <person name="Lai H."/>
            <person name="Lang C."/>
            <person name="Lin S."/>
            <person name="Macmil S.L."/>
            <person name="Magdelenat G."/>
            <person name="Matthews L."/>
            <person name="McCorrison J."/>
            <person name="Monaghan E.L."/>
            <person name="Mun J.H."/>
            <person name="Najar F.Z."/>
            <person name="Nicholson C."/>
            <person name="Noirot C."/>
            <person name="O'Bleness M."/>
            <person name="Paule C.R."/>
            <person name="Poulain J."/>
            <person name="Prion F."/>
            <person name="Qin B."/>
            <person name="Qu C."/>
            <person name="Retzel E.F."/>
            <person name="Riddle C."/>
            <person name="Sallet E."/>
            <person name="Samain S."/>
            <person name="Samson N."/>
            <person name="Sanders I."/>
            <person name="Saurat O."/>
            <person name="Scarpelli C."/>
            <person name="Schiex T."/>
            <person name="Segurens B."/>
            <person name="Severin A.J."/>
            <person name="Sherrier D.J."/>
            <person name="Shi R."/>
            <person name="Sims S."/>
            <person name="Singer S.R."/>
            <person name="Sinharoy S."/>
            <person name="Sterck L."/>
            <person name="Viollet A."/>
            <person name="Wang B.B."/>
            <person name="Wang K."/>
            <person name="Wang M."/>
            <person name="Wang X."/>
            <person name="Warfsmann J."/>
            <person name="Weissenbach J."/>
            <person name="White D.D."/>
            <person name="White J.D."/>
            <person name="Wiley G.B."/>
            <person name="Wincker P."/>
            <person name="Xing Y."/>
            <person name="Yang L."/>
            <person name="Yao Z."/>
            <person name="Ying F."/>
            <person name="Zhai J."/>
            <person name="Zhou L."/>
            <person name="Zuber A."/>
            <person name="Denarie J."/>
            <person name="Dixon R.A."/>
            <person name="May G.D."/>
            <person name="Schwartz D.C."/>
            <person name="Rogers J."/>
            <person name="Quetier F."/>
            <person name="Town C.D."/>
            <person name="Roe B.A."/>
        </authorList>
    </citation>
    <scope>NUCLEOTIDE SEQUENCE [LARGE SCALE GENOMIC DNA]</scope>
    <source>
        <strain evidence="1">A17</strain>
        <strain evidence="2 3">cv. Jemalong A17</strain>
    </source>
</reference>
<dbReference type="EnsemblPlants" id="KEH38926">
    <property type="protein sequence ID" value="KEH38926"/>
    <property type="gene ID" value="MTR_2g084625"/>
</dbReference>
<organism evidence="1 3">
    <name type="scientific">Medicago truncatula</name>
    <name type="common">Barrel medic</name>
    <name type="synonym">Medicago tribuloides</name>
    <dbReference type="NCBI Taxonomy" id="3880"/>
    <lineage>
        <taxon>Eukaryota</taxon>
        <taxon>Viridiplantae</taxon>
        <taxon>Streptophyta</taxon>
        <taxon>Embryophyta</taxon>
        <taxon>Tracheophyta</taxon>
        <taxon>Spermatophyta</taxon>
        <taxon>Magnoliopsida</taxon>
        <taxon>eudicotyledons</taxon>
        <taxon>Gunneridae</taxon>
        <taxon>Pentapetalae</taxon>
        <taxon>rosids</taxon>
        <taxon>fabids</taxon>
        <taxon>Fabales</taxon>
        <taxon>Fabaceae</taxon>
        <taxon>Papilionoideae</taxon>
        <taxon>50 kb inversion clade</taxon>
        <taxon>NPAAA clade</taxon>
        <taxon>Hologalegina</taxon>
        <taxon>IRL clade</taxon>
        <taxon>Trifolieae</taxon>
        <taxon>Medicago</taxon>
    </lineage>
</organism>
<sequence length="334" mass="38535">MKRYFIAFIDDWCMTVYWALSVLERGRRRDTWDFLRSVARDINLPWCICGGFNDVLFEHEKVGVTDKTSWLINGFQQAVTESNLTHVKMMGYHTHGLKVLGDKYWRQRAKTHGYHDRDLDTKLFHVYATTRNKVNHNVALEAVDVTQVTNETCMCHLAHGYFEEFFHGQHSFYIPAIIALQPVTSQMHSYSQSTFVPDRSILDNALVAFEVIHHMKTDHRRSNNNVVLKLDTWRGLRQGDPLSLEFEVEVDMIKNILTTYEASSGQAISPPKYEVYHNTPVEKSMRISLTQILGVQVVLGTCKYSGLPSMIGINKQATFGYIKDQIYKLHCHIG</sequence>
<accession>A0A072VBG2</accession>
<evidence type="ECO:0000313" key="1">
    <source>
        <dbReference type="EMBL" id="KEH38926.1"/>
    </source>
</evidence>
<name>A0A072VBG2_MEDTR</name>
<dbReference type="Proteomes" id="UP000002051">
    <property type="component" value="Chromosome 2"/>
</dbReference>
<reference evidence="2" key="3">
    <citation type="submission" date="2015-04" db="UniProtKB">
        <authorList>
            <consortium name="EnsemblPlants"/>
        </authorList>
    </citation>
    <scope>IDENTIFICATION</scope>
    <source>
        <strain evidence="2">cv. Jemalong A17</strain>
    </source>
</reference>
<evidence type="ECO:0000313" key="3">
    <source>
        <dbReference type="Proteomes" id="UP000002051"/>
    </source>
</evidence>
<dbReference type="PANTHER" id="PTHR46890:SF48">
    <property type="entry name" value="RNA-DIRECTED DNA POLYMERASE"/>
    <property type="match status" value="1"/>
</dbReference>
<protein>
    <submittedName>
        <fullName evidence="1 2">Uncharacterized protein</fullName>
    </submittedName>
</protein>
<proteinExistence type="predicted"/>
<dbReference type="InterPro" id="IPR052343">
    <property type="entry name" value="Retrotransposon-Effector_Assoc"/>
</dbReference>
<dbReference type="EMBL" id="CM001218">
    <property type="protein sequence ID" value="KEH38926.1"/>
    <property type="molecule type" value="Genomic_DNA"/>
</dbReference>
<evidence type="ECO:0000313" key="2">
    <source>
        <dbReference type="EnsemblPlants" id="KEH38926"/>
    </source>
</evidence>